<proteinExistence type="predicted"/>
<dbReference type="EMBL" id="SCEB01000557">
    <property type="protein sequence ID" value="RXM98776.1"/>
    <property type="molecule type" value="Genomic_DNA"/>
</dbReference>
<dbReference type="Proteomes" id="UP000289886">
    <property type="component" value="Unassembled WGS sequence"/>
</dbReference>
<reference evidence="2 3" key="1">
    <citation type="submission" date="2019-01" db="EMBL/GenBank/DDBJ databases">
        <title>Draft Genome and Complete Hox-Cluster Characterization of the Sterlet Sturgeon (Acipenser ruthenus).</title>
        <authorList>
            <person name="Wei Q."/>
        </authorList>
    </citation>
    <scope>NUCLEOTIDE SEQUENCE [LARGE SCALE GENOMIC DNA]</scope>
    <source>
        <strain evidence="2">WHYD16114868_AA</strain>
        <tissue evidence="2">Blood</tissue>
    </source>
</reference>
<protein>
    <submittedName>
        <fullName evidence="2">Uncharacterized protein</fullName>
    </submittedName>
</protein>
<evidence type="ECO:0000313" key="2">
    <source>
        <dbReference type="EMBL" id="RXM98776.1"/>
    </source>
</evidence>
<dbReference type="AlphaFoldDB" id="A0A662YRT9"/>
<evidence type="ECO:0000256" key="1">
    <source>
        <dbReference type="SAM" id="MobiDB-lite"/>
    </source>
</evidence>
<feature type="compositionally biased region" description="Low complexity" evidence="1">
    <location>
        <begin position="45"/>
        <end position="58"/>
    </location>
</feature>
<comment type="caution">
    <text evidence="2">The sequence shown here is derived from an EMBL/GenBank/DDBJ whole genome shotgun (WGS) entry which is preliminary data.</text>
</comment>
<feature type="region of interest" description="Disordered" evidence="1">
    <location>
        <begin position="43"/>
        <end position="67"/>
    </location>
</feature>
<keyword evidence="3" id="KW-1185">Reference proteome</keyword>
<name>A0A662YRT9_ACIRT</name>
<sequence>MFNINHVGLWIFTVPPSRRWTLVVPLSGRWHRGIPTSRVPLPHIARTSSVAPRSSPSSGDPPFSTRGTGSLAPLAAVAVAAGEVGPAVYHPLLVVETELLPPDGQGSGPRSAHLRRWGIVGVLSEEDAVQTDKDEEGIQLL</sequence>
<accession>A0A662YRT9</accession>
<evidence type="ECO:0000313" key="3">
    <source>
        <dbReference type="Proteomes" id="UP000289886"/>
    </source>
</evidence>
<organism evidence="2 3">
    <name type="scientific">Acipenser ruthenus</name>
    <name type="common">Sterlet sturgeon</name>
    <dbReference type="NCBI Taxonomy" id="7906"/>
    <lineage>
        <taxon>Eukaryota</taxon>
        <taxon>Metazoa</taxon>
        <taxon>Chordata</taxon>
        <taxon>Craniata</taxon>
        <taxon>Vertebrata</taxon>
        <taxon>Euteleostomi</taxon>
        <taxon>Actinopterygii</taxon>
        <taxon>Chondrostei</taxon>
        <taxon>Acipenseriformes</taxon>
        <taxon>Acipenseridae</taxon>
        <taxon>Acipenser</taxon>
    </lineage>
</organism>
<gene>
    <name evidence="2" type="ORF">EOD39_12646</name>
</gene>